<dbReference type="NCBIfam" id="TIGR01574">
    <property type="entry name" value="miaB-methiolase"/>
    <property type="match status" value="1"/>
</dbReference>
<comment type="cofactor">
    <cofactor evidence="1">
        <name>[4Fe-4S] cluster</name>
        <dbReference type="ChEBI" id="CHEBI:49883"/>
    </cofactor>
</comment>
<feature type="domain" description="TRAM" evidence="8">
    <location>
        <begin position="654"/>
        <end position="718"/>
    </location>
</feature>
<dbReference type="Proteomes" id="UP000256970">
    <property type="component" value="Unassembled WGS sequence"/>
</dbReference>
<feature type="domain" description="Stress-response A/B barrel" evidence="10">
    <location>
        <begin position="138"/>
        <end position="233"/>
    </location>
</feature>
<keyword evidence="13" id="KW-1185">Reference proteome</keyword>
<dbReference type="InterPro" id="IPR020612">
    <property type="entry name" value="Methylthiotransferase_CS"/>
</dbReference>
<dbReference type="PROSITE" id="PS51449">
    <property type="entry name" value="MTTASE_N"/>
    <property type="match status" value="1"/>
</dbReference>
<dbReference type="PROSITE" id="PS51502">
    <property type="entry name" value="S_R_A_B_BARREL"/>
    <property type="match status" value="1"/>
</dbReference>
<evidence type="ECO:0000313" key="13">
    <source>
        <dbReference type="Proteomes" id="UP000256970"/>
    </source>
</evidence>
<dbReference type="InterPro" id="IPR005839">
    <property type="entry name" value="Methylthiotransferase"/>
</dbReference>
<dbReference type="Pfam" id="PF00919">
    <property type="entry name" value="UPF0004"/>
    <property type="match status" value="1"/>
</dbReference>
<dbReference type="GO" id="GO:0046872">
    <property type="term" value="F:metal ion binding"/>
    <property type="evidence" value="ECO:0007669"/>
    <property type="project" value="UniProtKB-KW"/>
</dbReference>
<dbReference type="SFLD" id="SFLDF00273">
    <property type="entry name" value="(dimethylallyl)adenosine_tRNA"/>
    <property type="match status" value="1"/>
</dbReference>
<dbReference type="GO" id="GO:0035596">
    <property type="term" value="F:methylthiotransferase activity"/>
    <property type="evidence" value="ECO:0007669"/>
    <property type="project" value="InterPro"/>
</dbReference>
<dbReference type="InterPro" id="IPR023404">
    <property type="entry name" value="rSAM_horseshoe"/>
</dbReference>
<evidence type="ECO:0000256" key="6">
    <source>
        <dbReference type="ARBA" id="ARBA00023004"/>
    </source>
</evidence>
<keyword evidence="6" id="KW-0408">Iron</keyword>
<keyword evidence="3" id="KW-0004">4Fe-4S</keyword>
<dbReference type="InterPro" id="IPR013848">
    <property type="entry name" value="Methylthiotransferase_N"/>
</dbReference>
<evidence type="ECO:0000259" key="11">
    <source>
        <dbReference type="PROSITE" id="PS51918"/>
    </source>
</evidence>
<feature type="domain" description="Radical SAM core" evidence="11">
    <location>
        <begin position="412"/>
        <end position="651"/>
    </location>
</feature>
<protein>
    <submittedName>
        <fullName evidence="12">Uncharacterized protein</fullName>
    </submittedName>
</protein>
<dbReference type="PANTHER" id="PTHR43020">
    <property type="entry name" value="CDK5 REGULATORY SUBUNIT-ASSOCIATED PROTEIN 1"/>
    <property type="match status" value="1"/>
</dbReference>
<dbReference type="NCBIfam" id="TIGR00089">
    <property type="entry name" value="MiaB/RimO family radical SAM methylthiotransferase"/>
    <property type="match status" value="1"/>
</dbReference>
<dbReference type="SFLD" id="SFLDG01061">
    <property type="entry name" value="methylthiotransferase"/>
    <property type="match status" value="1"/>
</dbReference>
<keyword evidence="5" id="KW-0479">Metal-binding</keyword>
<evidence type="ECO:0000256" key="1">
    <source>
        <dbReference type="ARBA" id="ARBA00001966"/>
    </source>
</evidence>
<evidence type="ECO:0000256" key="7">
    <source>
        <dbReference type="ARBA" id="ARBA00023014"/>
    </source>
</evidence>
<name>A0A383VH93_TETOB</name>
<dbReference type="InterPro" id="IPR007197">
    <property type="entry name" value="rSAM"/>
</dbReference>
<keyword evidence="7" id="KW-0411">Iron-sulfur</keyword>
<dbReference type="SMART" id="SM00729">
    <property type="entry name" value="Elp3"/>
    <property type="match status" value="1"/>
</dbReference>
<dbReference type="Gene3D" id="3.80.30.20">
    <property type="entry name" value="tm_1862 like domain"/>
    <property type="match status" value="1"/>
</dbReference>
<dbReference type="SUPFAM" id="SSF102114">
    <property type="entry name" value="Radical SAM enzymes"/>
    <property type="match status" value="1"/>
</dbReference>
<dbReference type="CDD" id="cd01335">
    <property type="entry name" value="Radical_SAM"/>
    <property type="match status" value="1"/>
</dbReference>
<organism evidence="12 13">
    <name type="scientific">Tetradesmus obliquus</name>
    <name type="common">Green alga</name>
    <name type="synonym">Acutodesmus obliquus</name>
    <dbReference type="NCBI Taxonomy" id="3088"/>
    <lineage>
        <taxon>Eukaryota</taxon>
        <taxon>Viridiplantae</taxon>
        <taxon>Chlorophyta</taxon>
        <taxon>core chlorophytes</taxon>
        <taxon>Chlorophyceae</taxon>
        <taxon>CS clade</taxon>
        <taxon>Sphaeropleales</taxon>
        <taxon>Scenedesmaceae</taxon>
        <taxon>Tetradesmus</taxon>
    </lineage>
</organism>
<dbReference type="InterPro" id="IPR038135">
    <property type="entry name" value="Methylthiotransferase_N_sf"/>
</dbReference>
<dbReference type="HAMAP" id="MF_01864">
    <property type="entry name" value="tRNA_metthiotr_MiaB"/>
    <property type="match status" value="1"/>
</dbReference>
<dbReference type="SFLD" id="SFLDG01082">
    <property type="entry name" value="B12-binding_domain_containing"/>
    <property type="match status" value="1"/>
</dbReference>
<proteinExistence type="inferred from homology"/>
<sequence>MEVLLDSLWSLQYMVPFIMYASAGNITACTLCNKQDVQQQQQQQQQQQYTQQEAEAAAGADPGAQQQQLVPGMFTHAVHYRLSSRSALETLLLHPMMAAMQEQISSRCAASAQLVFEGTVTKRLEALFRRGDEYASGVEHILLLQPGLSGGAGADEFLERLAALAESSVAGGIQASYGAVISCAHTAATHVLMTRFAAAQQVQQLLATPACAAVMARDARVPVVAASSLCICIQPTEESTKAVVDEVEESKYCGGEGTVMVREAPADVPRNGKKYHIHTFGCQMNLADSERMAGVLESVGYECSEDPAKADVLIYNTCSIREKAEVKVYSALGKQAKRKRDRMGDLKIVVAGCVAQQEGQQLLRRVPEVDLVMGPQFANKLDELLERVDSQGSQVCATDHIEISEDITVPRRDSNLTAWVNVIYGCNEKCTYCVVPYTRGEEQSRRQEDIKREMLALGEAGYKEVTLLGQNVDAYGRDLPGMAADGSGRRQHTFTDLLRHVHDVPGIERIRFATSHPRYFTDRLVRACAELPKLCEFFHIPFQSGDDDILREMARGYTAARYRSIIDNIRRYMPDASISGDAIVGFPGETEEQYLATERLVREVGFDRVNTAAYSPRPNTPAAEWENQVADLIKADRLNRLNAVVTEVATERSQRFMGRTLEVLVEGVNPRKSSQAFGRIRHNKLVYFDGDGEALRGQLVSVKIDQCNAYSLFGDMVEVLPLRAPLPYIAAATGSDSSMLAAVV</sequence>
<evidence type="ECO:0000256" key="4">
    <source>
        <dbReference type="ARBA" id="ARBA00022691"/>
    </source>
</evidence>
<dbReference type="AlphaFoldDB" id="A0A383VH93"/>
<dbReference type="FunFam" id="3.40.50.12160:FF:000003">
    <property type="entry name" value="CDK5 regulatory subunit-associated protein 1"/>
    <property type="match status" value="1"/>
</dbReference>
<keyword evidence="4" id="KW-0949">S-adenosyl-L-methionine</keyword>
<dbReference type="FunFam" id="3.80.30.20:FF:000001">
    <property type="entry name" value="tRNA-2-methylthio-N(6)-dimethylallyladenosine synthase 2"/>
    <property type="match status" value="1"/>
</dbReference>
<dbReference type="InterPro" id="IPR013097">
    <property type="entry name" value="Dabb"/>
</dbReference>
<dbReference type="InterPro" id="IPR002792">
    <property type="entry name" value="TRAM_dom"/>
</dbReference>
<dbReference type="InterPro" id="IPR058240">
    <property type="entry name" value="rSAM_sf"/>
</dbReference>
<evidence type="ECO:0000256" key="2">
    <source>
        <dbReference type="ARBA" id="ARBA00009815"/>
    </source>
</evidence>
<accession>A0A383VH93</accession>
<evidence type="ECO:0000259" key="10">
    <source>
        <dbReference type="PROSITE" id="PS51502"/>
    </source>
</evidence>
<dbReference type="PROSITE" id="PS01278">
    <property type="entry name" value="MTTASE_RADICAL"/>
    <property type="match status" value="1"/>
</dbReference>
<gene>
    <name evidence="12" type="ORF">BQ4739_LOCUS5374</name>
</gene>
<evidence type="ECO:0000259" key="9">
    <source>
        <dbReference type="PROSITE" id="PS51449"/>
    </source>
</evidence>
<feature type="domain" description="MTTase N-terminal" evidence="9">
    <location>
        <begin position="273"/>
        <end position="390"/>
    </location>
</feature>
<evidence type="ECO:0000256" key="3">
    <source>
        <dbReference type="ARBA" id="ARBA00022485"/>
    </source>
</evidence>
<dbReference type="Pfam" id="PF04055">
    <property type="entry name" value="Radical_SAM"/>
    <property type="match status" value="1"/>
</dbReference>
<dbReference type="PROSITE" id="PS51918">
    <property type="entry name" value="RADICAL_SAM"/>
    <property type="match status" value="1"/>
</dbReference>
<evidence type="ECO:0000256" key="5">
    <source>
        <dbReference type="ARBA" id="ARBA00022723"/>
    </source>
</evidence>
<comment type="similarity">
    <text evidence="2">Belongs to the methylthiotransferase family. MiaB subfamily.</text>
</comment>
<dbReference type="EMBL" id="FNXT01000503">
    <property type="protein sequence ID" value="SZX64898.1"/>
    <property type="molecule type" value="Genomic_DNA"/>
</dbReference>
<dbReference type="PANTHER" id="PTHR43020:SF2">
    <property type="entry name" value="MITOCHONDRIAL TRNA METHYLTHIOTRANSFERASE CDK5RAP1"/>
    <property type="match status" value="1"/>
</dbReference>
<dbReference type="GO" id="GO:0051539">
    <property type="term" value="F:4 iron, 4 sulfur cluster binding"/>
    <property type="evidence" value="ECO:0007669"/>
    <property type="project" value="UniProtKB-KW"/>
</dbReference>
<dbReference type="STRING" id="3088.A0A383VH93"/>
<dbReference type="InterPro" id="IPR006463">
    <property type="entry name" value="MiaB_methiolase"/>
</dbReference>
<dbReference type="PROSITE" id="PS50926">
    <property type="entry name" value="TRAM"/>
    <property type="match status" value="1"/>
</dbReference>
<dbReference type="InterPro" id="IPR006638">
    <property type="entry name" value="Elp3/MiaA/NifB-like_rSAM"/>
</dbReference>
<dbReference type="GO" id="GO:0035600">
    <property type="term" value="P:tRNA methylthiolation"/>
    <property type="evidence" value="ECO:0007669"/>
    <property type="project" value="TreeGrafter"/>
</dbReference>
<evidence type="ECO:0000259" key="8">
    <source>
        <dbReference type="PROSITE" id="PS50926"/>
    </source>
</evidence>
<reference evidence="12 13" key="1">
    <citation type="submission" date="2016-10" db="EMBL/GenBank/DDBJ databases">
        <authorList>
            <person name="Cai Z."/>
        </authorList>
    </citation>
    <scope>NUCLEOTIDE SEQUENCE [LARGE SCALE GENOMIC DNA]</scope>
</reference>
<dbReference type="Pfam" id="PF01938">
    <property type="entry name" value="TRAM"/>
    <property type="match status" value="1"/>
</dbReference>
<evidence type="ECO:0000313" key="12">
    <source>
        <dbReference type="EMBL" id="SZX64898.1"/>
    </source>
</evidence>
<dbReference type="SFLD" id="SFLDS00029">
    <property type="entry name" value="Radical_SAM"/>
    <property type="match status" value="1"/>
</dbReference>
<dbReference type="Gene3D" id="3.40.50.12160">
    <property type="entry name" value="Methylthiotransferase, N-terminal domain"/>
    <property type="match status" value="1"/>
</dbReference>